<dbReference type="EMBL" id="JAENRR010000030">
    <property type="protein sequence ID" value="MBK3518271.1"/>
    <property type="molecule type" value="Genomic_DNA"/>
</dbReference>
<protein>
    <submittedName>
        <fullName evidence="1">Uncharacterized protein</fullName>
    </submittedName>
</protein>
<keyword evidence="2" id="KW-1185">Reference proteome</keyword>
<accession>A0ABS1HKS8</accession>
<proteinExistence type="predicted"/>
<dbReference type="Proteomes" id="UP000605676">
    <property type="component" value="Unassembled WGS sequence"/>
</dbReference>
<evidence type="ECO:0000313" key="1">
    <source>
        <dbReference type="EMBL" id="MBK3518271.1"/>
    </source>
</evidence>
<name>A0ABS1HKS8_9BACT</name>
<gene>
    <name evidence="1" type="ORF">JIV24_13080</name>
</gene>
<dbReference type="RefSeq" id="WP_200465498.1">
    <property type="nucleotide sequence ID" value="NZ_JAENRR010000030.1"/>
</dbReference>
<evidence type="ECO:0000313" key="2">
    <source>
        <dbReference type="Proteomes" id="UP000605676"/>
    </source>
</evidence>
<comment type="caution">
    <text evidence="1">The sequence shown here is derived from an EMBL/GenBank/DDBJ whole genome shotgun (WGS) entry which is preliminary data.</text>
</comment>
<reference evidence="1 2" key="1">
    <citation type="submission" date="2021-01" db="EMBL/GenBank/DDBJ databases">
        <title>Carboxyliciviraga sp.nov., isolated from coastal sediments.</title>
        <authorList>
            <person name="Lu D."/>
            <person name="Zhang T."/>
        </authorList>
    </citation>
    <scope>NUCLEOTIDE SEQUENCE [LARGE SCALE GENOMIC DNA]</scope>
    <source>
        <strain evidence="1 2">N1Y132</strain>
    </source>
</reference>
<sequence length="127" mass="14995">MVDKGVKPRYARMDCGSYIKEVTDHFHKEDILFSIRASNSKTLLTLAVDTENWKSSTINFQDMEINSFKYQFGDYQHRIIAYRMPNKTGQRSIFTGDAKKYLFIISNDWEVVLLKIIAHQNMRFFKV</sequence>
<organism evidence="1 2">
    <name type="scientific">Carboxylicivirga marina</name>
    <dbReference type="NCBI Taxonomy" id="2800988"/>
    <lineage>
        <taxon>Bacteria</taxon>
        <taxon>Pseudomonadati</taxon>
        <taxon>Bacteroidota</taxon>
        <taxon>Bacteroidia</taxon>
        <taxon>Marinilabiliales</taxon>
        <taxon>Marinilabiliaceae</taxon>
        <taxon>Carboxylicivirga</taxon>
    </lineage>
</organism>